<dbReference type="EMBL" id="JAKQYM010000012">
    <property type="protein sequence ID" value="MCI2230232.1"/>
    <property type="molecule type" value="Genomic_DNA"/>
</dbReference>
<organism evidence="1 2">
    <name type="scientific">Polaribacter marinus</name>
    <dbReference type="NCBI Taxonomy" id="2916838"/>
    <lineage>
        <taxon>Bacteria</taxon>
        <taxon>Pseudomonadati</taxon>
        <taxon>Bacteroidota</taxon>
        <taxon>Flavobacteriia</taxon>
        <taxon>Flavobacteriales</taxon>
        <taxon>Flavobacteriaceae</taxon>
    </lineage>
</organism>
<name>A0A9X2AKN3_9FLAO</name>
<evidence type="ECO:0000313" key="1">
    <source>
        <dbReference type="EMBL" id="MCI2230232.1"/>
    </source>
</evidence>
<gene>
    <name evidence="1" type="ORF">MC378_13720</name>
</gene>
<dbReference type="Proteomes" id="UP001139369">
    <property type="component" value="Unassembled WGS sequence"/>
</dbReference>
<dbReference type="InterPro" id="IPR005901">
    <property type="entry name" value="GLPGLI"/>
</dbReference>
<proteinExistence type="predicted"/>
<reference evidence="1" key="1">
    <citation type="submission" date="2022-02" db="EMBL/GenBank/DDBJ databases">
        <title>Polaribacter sp. MSW13, isolated from seawater.</title>
        <authorList>
            <person name="Kristyanto S."/>
            <person name="Jung J."/>
            <person name="Jeon C.O."/>
        </authorList>
    </citation>
    <scope>NUCLEOTIDE SEQUENCE</scope>
    <source>
        <strain evidence="1">MSW13</strain>
    </source>
</reference>
<dbReference type="RefSeq" id="WP_242179342.1">
    <property type="nucleotide sequence ID" value="NZ_JAKQYM010000012.1"/>
</dbReference>
<accession>A0A9X2AKN3</accession>
<comment type="caution">
    <text evidence="1">The sequence shown here is derived from an EMBL/GenBank/DDBJ whole genome shotgun (WGS) entry which is preliminary data.</text>
</comment>
<keyword evidence="2" id="KW-1185">Reference proteome</keyword>
<sequence>MRKIILLFIITCFYNSLLSQEIVSARIFYKVSRSLSPKKVFEIQTKLYLNDFVKKMMFGTLLRTKPVTSILEFKSNKSIYSLSKKDIDESRDRTIDGINLSFSFGGSENIYFLDLENEEIFYKGKNMSMSHELVYFDKPKWELLKGEKEILGYTCKKAMLVNDSKNKTTVWYTEEIPYQFGPKMYFGLSGLILEIEGKNSTFVATKVEINPNDIYILKPTAKTKTTYKKKIKAFSKIMEEN</sequence>
<dbReference type="NCBIfam" id="TIGR01200">
    <property type="entry name" value="GLPGLI"/>
    <property type="match status" value="1"/>
</dbReference>
<evidence type="ECO:0000313" key="2">
    <source>
        <dbReference type="Proteomes" id="UP001139369"/>
    </source>
</evidence>
<dbReference type="Pfam" id="PF22252">
    <property type="entry name" value="PNGase_F-II_N"/>
    <property type="match status" value="1"/>
</dbReference>
<protein>
    <submittedName>
        <fullName evidence="1">GLPGLI family protein</fullName>
    </submittedName>
</protein>
<dbReference type="AlphaFoldDB" id="A0A9X2AKN3"/>